<evidence type="ECO:0000313" key="3">
    <source>
        <dbReference type="Proteomes" id="UP000036834"/>
    </source>
</evidence>
<dbReference type="EMBL" id="BJON01000031">
    <property type="protein sequence ID" value="GED72524.1"/>
    <property type="molecule type" value="Genomic_DNA"/>
</dbReference>
<reference evidence="3" key="1">
    <citation type="submission" date="2015-07" db="EMBL/GenBank/DDBJ databases">
        <title>Genome sequencing project for genomic taxonomy and phylogenomics of Bacillus-like bacteria.</title>
        <authorList>
            <person name="Liu B."/>
            <person name="Wang J."/>
            <person name="Zhu Y."/>
            <person name="Liu G."/>
            <person name="Chen Q."/>
            <person name="Chen Z."/>
            <person name="Lan J."/>
            <person name="Che J."/>
            <person name="Ge C."/>
            <person name="Shi H."/>
            <person name="Pan Z."/>
            <person name="Liu X."/>
        </authorList>
    </citation>
    <scope>NUCLEOTIDE SEQUENCE [LARGE SCALE GENOMIC DNA]</scope>
    <source>
        <strain evidence="3">DSM 9887</strain>
    </source>
</reference>
<evidence type="ECO:0000313" key="2">
    <source>
        <dbReference type="EMBL" id="KNB72923.1"/>
    </source>
</evidence>
<evidence type="ECO:0000313" key="1">
    <source>
        <dbReference type="EMBL" id="GED72524.1"/>
    </source>
</evidence>
<reference evidence="2" key="2">
    <citation type="submission" date="2015-07" db="EMBL/GenBank/DDBJ databases">
        <title>MeaNS - Measles Nucleotide Surveillance Program.</title>
        <authorList>
            <person name="Tran T."/>
            <person name="Druce J."/>
        </authorList>
    </citation>
    <scope>NUCLEOTIDE SEQUENCE</scope>
    <source>
        <strain evidence="2">DSM 9887</strain>
    </source>
</reference>
<name>A0A0K9YW69_9BACL</name>
<dbReference type="Proteomes" id="UP000319578">
    <property type="component" value="Unassembled WGS sequence"/>
</dbReference>
<sequence>MNQFTGFHFDKCPCEPCCNDTETISINLREAEDIVSEFFSKFVNATSEQQLHTLLLEFYDVAGDNEVKHYIDEDIARKMGDLYEIEVGILDEDGDLANCCSQCHCK</sequence>
<gene>
    <name evidence="2" type="ORF">ADS79_13940</name>
    <name evidence="1" type="ORF">BRE01_62260</name>
</gene>
<protein>
    <submittedName>
        <fullName evidence="2">Uncharacterized protein</fullName>
    </submittedName>
</protein>
<keyword evidence="4" id="KW-1185">Reference proteome</keyword>
<proteinExistence type="predicted"/>
<dbReference type="OrthoDB" id="9973180at2"/>
<dbReference type="EMBL" id="LGIQ01000007">
    <property type="protein sequence ID" value="KNB72923.1"/>
    <property type="molecule type" value="Genomic_DNA"/>
</dbReference>
<dbReference type="STRING" id="54915.ADS79_13940"/>
<reference evidence="1 4" key="3">
    <citation type="submission" date="2019-06" db="EMBL/GenBank/DDBJ databases">
        <title>Whole genome shotgun sequence of Brevibacillus reuszeri NBRC 15719.</title>
        <authorList>
            <person name="Hosoyama A."/>
            <person name="Uohara A."/>
            <person name="Ohji S."/>
            <person name="Ichikawa N."/>
        </authorList>
    </citation>
    <scope>NUCLEOTIDE SEQUENCE [LARGE SCALE GENOMIC DNA]</scope>
    <source>
        <strain evidence="1 4">NBRC 15719</strain>
    </source>
</reference>
<comment type="caution">
    <text evidence="2">The sequence shown here is derived from an EMBL/GenBank/DDBJ whole genome shotgun (WGS) entry which is preliminary data.</text>
</comment>
<accession>A0A0K9YW69</accession>
<dbReference type="AlphaFoldDB" id="A0A0K9YW69"/>
<organism evidence="2 3">
    <name type="scientific">Brevibacillus reuszeri</name>
    <dbReference type="NCBI Taxonomy" id="54915"/>
    <lineage>
        <taxon>Bacteria</taxon>
        <taxon>Bacillati</taxon>
        <taxon>Bacillota</taxon>
        <taxon>Bacilli</taxon>
        <taxon>Bacillales</taxon>
        <taxon>Paenibacillaceae</taxon>
        <taxon>Brevibacillus</taxon>
    </lineage>
</organism>
<evidence type="ECO:0000313" key="4">
    <source>
        <dbReference type="Proteomes" id="UP000319578"/>
    </source>
</evidence>
<dbReference type="RefSeq" id="WP_049738972.1">
    <property type="nucleotide sequence ID" value="NZ_BJON01000031.1"/>
</dbReference>
<dbReference type="Proteomes" id="UP000036834">
    <property type="component" value="Unassembled WGS sequence"/>
</dbReference>
<dbReference type="PATRIC" id="fig|54915.3.peg.1799"/>